<evidence type="ECO:0000259" key="1">
    <source>
        <dbReference type="PROSITE" id="PS51186"/>
    </source>
</evidence>
<evidence type="ECO:0000313" key="2">
    <source>
        <dbReference type="EMBL" id="QGF23205.1"/>
    </source>
</evidence>
<dbReference type="Pfam" id="PF00583">
    <property type="entry name" value="Acetyltransf_1"/>
    <property type="match status" value="1"/>
</dbReference>
<keyword evidence="2" id="KW-0808">Transferase</keyword>
<dbReference type="EMBL" id="CP045725">
    <property type="protein sequence ID" value="QGF23205.1"/>
    <property type="molecule type" value="Genomic_DNA"/>
</dbReference>
<dbReference type="KEGG" id="rain:Rai3103_05480"/>
<dbReference type="GO" id="GO:0016747">
    <property type="term" value="F:acyltransferase activity, transferring groups other than amino-acyl groups"/>
    <property type="evidence" value="ECO:0007669"/>
    <property type="project" value="InterPro"/>
</dbReference>
<dbReference type="AlphaFoldDB" id="A0A5Q2FEQ2"/>
<proteinExistence type="predicted"/>
<dbReference type="Gene3D" id="3.40.630.30">
    <property type="match status" value="1"/>
</dbReference>
<accession>A0A5Q2FEQ2</accession>
<dbReference type="SUPFAM" id="SSF55729">
    <property type="entry name" value="Acyl-CoA N-acyltransferases (Nat)"/>
    <property type="match status" value="1"/>
</dbReference>
<dbReference type="RefSeq" id="WP_153571732.1">
    <property type="nucleotide sequence ID" value="NZ_CP045725.1"/>
</dbReference>
<evidence type="ECO:0000313" key="3">
    <source>
        <dbReference type="Proteomes" id="UP000386847"/>
    </source>
</evidence>
<gene>
    <name evidence="2" type="ORF">Rai3103_05480</name>
</gene>
<organism evidence="2 3">
    <name type="scientific">Raineyella fluvialis</name>
    <dbReference type="NCBI Taxonomy" id="2662261"/>
    <lineage>
        <taxon>Bacteria</taxon>
        <taxon>Bacillati</taxon>
        <taxon>Actinomycetota</taxon>
        <taxon>Actinomycetes</taxon>
        <taxon>Propionibacteriales</taxon>
        <taxon>Propionibacteriaceae</taxon>
        <taxon>Raineyella</taxon>
    </lineage>
</organism>
<feature type="domain" description="N-acetyltransferase" evidence="1">
    <location>
        <begin position="7"/>
        <end position="169"/>
    </location>
</feature>
<dbReference type="Proteomes" id="UP000386847">
    <property type="component" value="Chromosome"/>
</dbReference>
<keyword evidence="3" id="KW-1185">Reference proteome</keyword>
<name>A0A5Q2FEQ2_9ACTN</name>
<protein>
    <submittedName>
        <fullName evidence="2">GNAT family N-acetyltransferase</fullName>
    </submittedName>
</protein>
<sequence>MPRTSVLNIRIASRADIGALQRLLDTQVGHGPLAAVPDGFRRDPDSFAFVAEFDHRIVGACLGTVMKPGPMSQVLGRGLPDVLHARRIGLLDTVAVDPDHIGRGLGTRLTLTARQHLLRSKTRVWASAAWKSPDGVSMHRIFTRSGLEPFAEVPDFWWHHRGTHPVTCPGCGQTRCRCSAVLYAGVL</sequence>
<dbReference type="InterPro" id="IPR016181">
    <property type="entry name" value="Acyl_CoA_acyltransferase"/>
</dbReference>
<dbReference type="InterPro" id="IPR000182">
    <property type="entry name" value="GNAT_dom"/>
</dbReference>
<reference evidence="2 3" key="1">
    <citation type="submission" date="2019-10" db="EMBL/GenBank/DDBJ databases">
        <title>Genomic analysis of Raineyella sp. CBA3103.</title>
        <authorList>
            <person name="Roh S.W."/>
        </authorList>
    </citation>
    <scope>NUCLEOTIDE SEQUENCE [LARGE SCALE GENOMIC DNA]</scope>
    <source>
        <strain evidence="2 3">CBA3103</strain>
    </source>
</reference>
<dbReference type="PROSITE" id="PS51186">
    <property type="entry name" value="GNAT"/>
    <property type="match status" value="1"/>
</dbReference>
<dbReference type="CDD" id="cd04301">
    <property type="entry name" value="NAT_SF"/>
    <property type="match status" value="1"/>
</dbReference>